<sequence length="357" mass="37419">MNNEQNMTQNIDQTTQTAAEQATAAQTAAEQKLAKKKLTRRIFIGGGLGALAVVGGGAGWAYNRYLAEHTEIEDTTAYEAAAAAQANASASGSATADPTELTGVKVNGQSLTANEGSITITANTTGSGSDAVVSFVADIKLDNATLLRSAFANNKFGQNIIDTPSNIASEHNGIWAINGDYYGFRTTGIVIRNGVVYRDSGAREGLAFYRDGSVKLYDETATNAQTLVNEGVWNTLSFGPALVKDSAVVDGIDSVEVDTNFGNHSIQGNQPRTGVGVLGTNHLVFIVVDGRSTNYSRGVTMPEFAQMFKDLGCVSAYNLDGGGSSAMVFNNKLVNRPQGGTKERGTSDILYIAGSAS</sequence>
<accession>A0A930PMS7</accession>
<dbReference type="InterPro" id="IPR018711">
    <property type="entry name" value="NAGPA"/>
</dbReference>
<gene>
    <name evidence="3" type="ORF">HXO61_08480</name>
</gene>
<dbReference type="EMBL" id="JABZXO010000027">
    <property type="protein sequence ID" value="MBF1657945.1"/>
    <property type="molecule type" value="Genomic_DNA"/>
</dbReference>
<keyword evidence="3" id="KW-0378">Hydrolase</keyword>
<dbReference type="PANTHER" id="PTHR40446">
    <property type="entry name" value="N-ACETYLGLUCOSAMINE-1-PHOSPHODIESTER ALPHA-N-ACETYLGLUCOSAMINIDASE"/>
    <property type="match status" value="1"/>
</dbReference>
<evidence type="ECO:0000259" key="2">
    <source>
        <dbReference type="Pfam" id="PF09992"/>
    </source>
</evidence>
<dbReference type="Proteomes" id="UP000770330">
    <property type="component" value="Unassembled WGS sequence"/>
</dbReference>
<evidence type="ECO:0000256" key="1">
    <source>
        <dbReference type="SAM" id="Phobius"/>
    </source>
</evidence>
<dbReference type="AlphaFoldDB" id="A0A930PMS7"/>
<feature type="transmembrane region" description="Helical" evidence="1">
    <location>
        <begin position="42"/>
        <end position="62"/>
    </location>
</feature>
<comment type="caution">
    <text evidence="3">The sequence shown here is derived from an EMBL/GenBank/DDBJ whole genome shotgun (WGS) entry which is preliminary data.</text>
</comment>
<reference evidence="3" key="1">
    <citation type="submission" date="2020-04" db="EMBL/GenBank/DDBJ databases">
        <title>Deep metagenomics examines the oral microbiome during advanced dental caries in children, revealing novel taxa and co-occurrences with host molecules.</title>
        <authorList>
            <person name="Baker J.L."/>
            <person name="Morton J.T."/>
            <person name="Dinis M."/>
            <person name="Alvarez R."/>
            <person name="Tran N.C."/>
            <person name="Knight R."/>
            <person name="Edlund A."/>
        </authorList>
    </citation>
    <scope>NUCLEOTIDE SEQUENCE</scope>
    <source>
        <strain evidence="3">JCVI_39_bin.18</strain>
    </source>
</reference>
<proteinExistence type="predicted"/>
<feature type="domain" description="Phosphodiester glycosidase" evidence="2">
    <location>
        <begin position="173"/>
        <end position="352"/>
    </location>
</feature>
<keyword evidence="1" id="KW-0812">Transmembrane</keyword>
<evidence type="ECO:0000313" key="4">
    <source>
        <dbReference type="Proteomes" id="UP000770330"/>
    </source>
</evidence>
<organism evidence="3 4">
    <name type="scientific">Rothia mucilaginosa</name>
    <dbReference type="NCBI Taxonomy" id="43675"/>
    <lineage>
        <taxon>Bacteria</taxon>
        <taxon>Bacillati</taxon>
        <taxon>Actinomycetota</taxon>
        <taxon>Actinomycetes</taxon>
        <taxon>Micrococcales</taxon>
        <taxon>Micrococcaceae</taxon>
        <taxon>Rothia</taxon>
    </lineage>
</organism>
<dbReference type="Pfam" id="PF09992">
    <property type="entry name" value="NAGPA"/>
    <property type="match status" value="1"/>
</dbReference>
<dbReference type="GO" id="GO:0016798">
    <property type="term" value="F:hydrolase activity, acting on glycosyl bonds"/>
    <property type="evidence" value="ECO:0007669"/>
    <property type="project" value="UniProtKB-KW"/>
</dbReference>
<name>A0A930PMS7_9MICC</name>
<evidence type="ECO:0000313" key="3">
    <source>
        <dbReference type="EMBL" id="MBF1657945.1"/>
    </source>
</evidence>
<dbReference type="RefSeq" id="WP_303945466.1">
    <property type="nucleotide sequence ID" value="NZ_JABZXO010000027.1"/>
</dbReference>
<keyword evidence="1" id="KW-1133">Transmembrane helix</keyword>
<dbReference type="PANTHER" id="PTHR40446:SF2">
    <property type="entry name" value="N-ACETYLGLUCOSAMINE-1-PHOSPHODIESTER ALPHA-N-ACETYLGLUCOSAMINIDASE"/>
    <property type="match status" value="1"/>
</dbReference>
<keyword evidence="1" id="KW-0472">Membrane</keyword>
<keyword evidence="3" id="KW-0326">Glycosidase</keyword>
<protein>
    <submittedName>
        <fullName evidence="3">Phosphodiester glycosidase family protein</fullName>
    </submittedName>
</protein>